<sequence length="71" mass="7964">MQVKDIHSAFKLKTTFTKNITGTVQIHPQLNKSILPTFVVISKVGISYALETQSPNANRECLELILETNLH</sequence>
<evidence type="ECO:0000313" key="2">
    <source>
        <dbReference type="Proteomes" id="UP000267166"/>
    </source>
</evidence>
<dbReference type="AlphaFoldDB" id="A0A498D1L7"/>
<proteinExistence type="predicted"/>
<gene>
    <name evidence="1" type="ORF">D9K80_04700</name>
</gene>
<dbReference type="Proteomes" id="UP000267166">
    <property type="component" value="Unassembled WGS sequence"/>
</dbReference>
<organism evidence="1 2">
    <name type="scientific">Acinetobacter cumulans</name>
    <dbReference type="NCBI Taxonomy" id="2136182"/>
    <lineage>
        <taxon>Bacteria</taxon>
        <taxon>Pseudomonadati</taxon>
        <taxon>Pseudomonadota</taxon>
        <taxon>Gammaproteobacteria</taxon>
        <taxon>Moraxellales</taxon>
        <taxon>Moraxellaceae</taxon>
        <taxon>Acinetobacter</taxon>
    </lineage>
</organism>
<accession>A0A498D1L7</accession>
<name>A0A498D1L7_9GAMM</name>
<comment type="caution">
    <text evidence="1">The sequence shown here is derived from an EMBL/GenBank/DDBJ whole genome shotgun (WGS) entry which is preliminary data.</text>
</comment>
<dbReference type="EMBL" id="RCHD01000007">
    <property type="protein sequence ID" value="RLL37050.1"/>
    <property type="molecule type" value="Genomic_DNA"/>
</dbReference>
<protein>
    <submittedName>
        <fullName evidence="1">Uncharacterized protein</fullName>
    </submittedName>
</protein>
<evidence type="ECO:0000313" key="1">
    <source>
        <dbReference type="EMBL" id="RLL37050.1"/>
    </source>
</evidence>
<reference evidence="1 2" key="1">
    <citation type="submission" date="2018-09" db="EMBL/GenBank/DDBJ databases">
        <title>The draft genome of Acinetobacter sp. strains.</title>
        <authorList>
            <person name="Qin J."/>
            <person name="Feng Y."/>
            <person name="Zong Z."/>
        </authorList>
    </citation>
    <scope>NUCLEOTIDE SEQUENCE [LARGE SCALE GENOMIC DNA]</scope>
    <source>
        <strain evidence="1 2">WCHAc060003</strain>
    </source>
</reference>